<keyword evidence="8" id="KW-1185">Reference proteome</keyword>
<dbReference type="Proteomes" id="UP000199280">
    <property type="component" value="Unassembled WGS sequence"/>
</dbReference>
<dbReference type="InterPro" id="IPR037923">
    <property type="entry name" value="HTH-like"/>
</dbReference>
<dbReference type="PROSITE" id="PS00041">
    <property type="entry name" value="HTH_ARAC_FAMILY_1"/>
    <property type="match status" value="1"/>
</dbReference>
<dbReference type="OrthoDB" id="9801123at2"/>
<dbReference type="Pfam" id="PF12833">
    <property type="entry name" value="HTH_18"/>
    <property type="match status" value="1"/>
</dbReference>
<keyword evidence="2 6" id="KW-0238">DNA-binding</keyword>
<dbReference type="Gene3D" id="2.60.120.10">
    <property type="entry name" value="Jelly Rolls"/>
    <property type="match status" value="1"/>
</dbReference>
<dbReference type="InterPro" id="IPR018060">
    <property type="entry name" value="HTH_AraC"/>
</dbReference>
<feature type="domain" description="HTH araC/xylS-type" evidence="4">
    <location>
        <begin position="262"/>
        <end position="359"/>
    </location>
</feature>
<evidence type="ECO:0000259" key="4">
    <source>
        <dbReference type="PROSITE" id="PS01124"/>
    </source>
</evidence>
<keyword evidence="3" id="KW-0804">Transcription</keyword>
<dbReference type="GO" id="GO:0043565">
    <property type="term" value="F:sequence-specific DNA binding"/>
    <property type="evidence" value="ECO:0007669"/>
    <property type="project" value="InterPro"/>
</dbReference>
<dbReference type="Proteomes" id="UP000076878">
    <property type="component" value="Unassembled WGS sequence"/>
</dbReference>
<dbReference type="InterPro" id="IPR014710">
    <property type="entry name" value="RmlC-like_jellyroll"/>
</dbReference>
<reference evidence="5 7" key="1">
    <citation type="submission" date="2016-02" db="EMBL/GenBank/DDBJ databases">
        <authorList>
            <person name="Wen L."/>
            <person name="He K."/>
            <person name="Yang H."/>
        </authorList>
    </citation>
    <scope>NUCLEOTIDE SEQUENCE [LARGE SCALE GENOMIC DNA]</scope>
    <source>
        <strain evidence="5">Trichococcus_R210</strain>
    </source>
</reference>
<dbReference type="InterPro" id="IPR018062">
    <property type="entry name" value="HTH_AraC-typ_CS"/>
</dbReference>
<dbReference type="EMBL" id="FJNB01000016">
    <property type="protein sequence ID" value="CZR04206.1"/>
    <property type="molecule type" value="Genomic_DNA"/>
</dbReference>
<dbReference type="AlphaFoldDB" id="A0A143Z460"/>
<protein>
    <submittedName>
        <fullName evidence="6">AraC-type DNA-binding protein</fullName>
    </submittedName>
    <submittedName>
        <fullName evidence="5">Transcription regulator hth arac-type</fullName>
    </submittedName>
</protein>
<dbReference type="Gene3D" id="1.10.10.60">
    <property type="entry name" value="Homeodomain-like"/>
    <property type="match status" value="2"/>
</dbReference>
<dbReference type="PANTHER" id="PTHR43280:SF2">
    <property type="entry name" value="HTH-TYPE TRANSCRIPTIONAL REGULATOR EXSA"/>
    <property type="match status" value="1"/>
</dbReference>
<name>A0A143Z460_9LACT</name>
<keyword evidence="1" id="KW-0805">Transcription regulation</keyword>
<evidence type="ECO:0000313" key="7">
    <source>
        <dbReference type="Proteomes" id="UP000076878"/>
    </source>
</evidence>
<gene>
    <name evidence="6" type="ORF">SAMN05216375_1175</name>
    <name evidence="5" type="ORF">TR210_2087</name>
</gene>
<proteinExistence type="predicted"/>
<dbReference type="PRINTS" id="PR00032">
    <property type="entry name" value="HTHARAC"/>
</dbReference>
<organism evidence="5 7">
    <name type="scientific">Trichococcus ilyis</name>
    <dbReference type="NCBI Taxonomy" id="640938"/>
    <lineage>
        <taxon>Bacteria</taxon>
        <taxon>Bacillati</taxon>
        <taxon>Bacillota</taxon>
        <taxon>Bacilli</taxon>
        <taxon>Lactobacillales</taxon>
        <taxon>Carnobacteriaceae</taxon>
        <taxon>Trichococcus</taxon>
    </lineage>
</organism>
<dbReference type="InterPro" id="IPR003313">
    <property type="entry name" value="AraC-bd"/>
</dbReference>
<dbReference type="SUPFAM" id="SSF46689">
    <property type="entry name" value="Homeodomain-like"/>
    <property type="match status" value="1"/>
</dbReference>
<dbReference type="SUPFAM" id="SSF51215">
    <property type="entry name" value="Regulatory protein AraC"/>
    <property type="match status" value="1"/>
</dbReference>
<dbReference type="PROSITE" id="PS01124">
    <property type="entry name" value="HTH_ARAC_FAMILY_2"/>
    <property type="match status" value="1"/>
</dbReference>
<reference evidence="6 8" key="2">
    <citation type="submission" date="2016-10" db="EMBL/GenBank/DDBJ databases">
        <authorList>
            <person name="Varghese N."/>
            <person name="Submissions S."/>
        </authorList>
    </citation>
    <scope>NUCLEOTIDE SEQUENCE [LARGE SCALE GENOMIC DNA]</scope>
    <source>
        <strain evidence="6 8">DSM 22150</strain>
    </source>
</reference>
<accession>A0A143Z460</accession>
<dbReference type="PANTHER" id="PTHR43280">
    <property type="entry name" value="ARAC-FAMILY TRANSCRIPTIONAL REGULATOR"/>
    <property type="match status" value="1"/>
</dbReference>
<dbReference type="InterPro" id="IPR020449">
    <property type="entry name" value="Tscrpt_reg_AraC-type_HTH"/>
</dbReference>
<evidence type="ECO:0000256" key="2">
    <source>
        <dbReference type="ARBA" id="ARBA00023125"/>
    </source>
</evidence>
<evidence type="ECO:0000313" key="8">
    <source>
        <dbReference type="Proteomes" id="UP000199280"/>
    </source>
</evidence>
<dbReference type="RefSeq" id="WP_068623532.1">
    <property type="nucleotide sequence ID" value="NZ_FJNB01000016.1"/>
</dbReference>
<dbReference type="GO" id="GO:0003700">
    <property type="term" value="F:DNA-binding transcription factor activity"/>
    <property type="evidence" value="ECO:0007669"/>
    <property type="project" value="InterPro"/>
</dbReference>
<dbReference type="SMART" id="SM00342">
    <property type="entry name" value="HTH_ARAC"/>
    <property type="match status" value="1"/>
</dbReference>
<evidence type="ECO:0000256" key="3">
    <source>
        <dbReference type="ARBA" id="ARBA00023163"/>
    </source>
</evidence>
<evidence type="ECO:0000313" key="5">
    <source>
        <dbReference type="EMBL" id="CZR04206.1"/>
    </source>
</evidence>
<dbReference type="InterPro" id="IPR009057">
    <property type="entry name" value="Homeodomain-like_sf"/>
</dbReference>
<dbReference type="STRING" id="640938.TR210_2087"/>
<sequence length="371" mass="43868">MPYYITYGEFQKQMTNFYRQYGKRLQFTEMTDYLYRKGLLQETLEMPHVSGILENMSDDEFEETIDSFVLSLTPQLPPSSSVVEADIIPPKRDVFIIRHPQFTRPNPHTHNFFEINYVVRGSCRFTFEDEISTLQEGELCIIAPSSSHDILIEDQSIVYTIMLRKSSFDTIFFSLLSGKDLLSYFFRKILQDDTSPNFLLFKTDQNDELKAFIRNAMVECHRYDSYSNSSCINWINLMFTNLLRNYSESMQFHNYHIGTDFSVILQYIQHHYQELSLSSLAEEFHYSEPYLSTMIRENTGYNFTDLVRRLRLAHAIEYLENSNLKISEIAAQVGYKSTDHFSRVFRTTYQISPVQYRKQHHHSEESFDPFV</sequence>
<evidence type="ECO:0000313" key="6">
    <source>
        <dbReference type="EMBL" id="SEJ54741.1"/>
    </source>
</evidence>
<dbReference type="EMBL" id="FNYT01000017">
    <property type="protein sequence ID" value="SEJ54741.1"/>
    <property type="molecule type" value="Genomic_DNA"/>
</dbReference>
<dbReference type="Pfam" id="PF02311">
    <property type="entry name" value="AraC_binding"/>
    <property type="match status" value="1"/>
</dbReference>
<evidence type="ECO:0000256" key="1">
    <source>
        <dbReference type="ARBA" id="ARBA00023015"/>
    </source>
</evidence>